<evidence type="ECO:0000256" key="3">
    <source>
        <dbReference type="ARBA" id="ARBA00023274"/>
    </source>
</evidence>
<gene>
    <name evidence="6" type="ORF">TCAL_00605</name>
</gene>
<keyword evidence="2" id="KW-0689">Ribosomal protein</keyword>
<dbReference type="Proteomes" id="UP000318571">
    <property type="component" value="Chromosome 2"/>
</dbReference>
<proteinExistence type="inferred from homology"/>
<dbReference type="SUPFAM" id="SSF54686">
    <property type="entry name" value="Ribosomal protein L16p/L10e"/>
    <property type="match status" value="1"/>
</dbReference>
<dbReference type="InterPro" id="IPR016180">
    <property type="entry name" value="Ribosomal_uL16_dom"/>
</dbReference>
<dbReference type="GO" id="GO:0003735">
    <property type="term" value="F:structural constituent of ribosome"/>
    <property type="evidence" value="ECO:0007669"/>
    <property type="project" value="InterPro"/>
</dbReference>
<dbReference type="GO" id="GO:0019843">
    <property type="term" value="F:rRNA binding"/>
    <property type="evidence" value="ECO:0007669"/>
    <property type="project" value="InterPro"/>
</dbReference>
<evidence type="ECO:0000313" key="6">
    <source>
        <dbReference type="EMBL" id="TRY75100.1"/>
    </source>
</evidence>
<dbReference type="InterPro" id="IPR000114">
    <property type="entry name" value="Ribosomal_uL16_bact-type"/>
</dbReference>
<protein>
    <recommendedName>
        <fullName evidence="4">Large ribosomal subunit protein uL16m</fullName>
    </recommendedName>
    <alternativeName>
        <fullName evidence="5">39S ribosomal protein L16, mitochondrial</fullName>
    </alternativeName>
</protein>
<dbReference type="STRING" id="6832.A0A553PBQ0"/>
<comment type="similarity">
    <text evidence="1">Belongs to the universal ribosomal protein uL16 family.</text>
</comment>
<dbReference type="OMA" id="SPWHLEW"/>
<sequence length="292" mass="33861">MNAGLSLRLGWRLHTASPSVLSSVIVKQGLHTSEVAGWRASVGPDPWRRHRQRYPVPELPARPENVVIPEKHRLPILPKVPSIYGQTMTRPPKGTRELYRMQGEERVHNKLILEQFGIVALAGGRLTSSHFEFLRNKVNRWLHPERSLAIFRVDAPYQPVTNHGAGRRMGGGKGSISHYVTPVKAGRVIVEVAGDMYWPEVQPWLSKVAEKMPFEAMAVNQDLLERLEAEEKRIAETNENPYTFEWLVRNNIMDCQSHLSPKDRVWFGRFLYRDRTLNRKYQTIHNFRYRMR</sequence>
<dbReference type="CDD" id="cd01433">
    <property type="entry name" value="Ribosomal_L16_L10e"/>
    <property type="match status" value="1"/>
</dbReference>
<dbReference type="Gene3D" id="3.90.1170.10">
    <property type="entry name" value="Ribosomal protein L10e/L16"/>
    <property type="match status" value="1"/>
</dbReference>
<dbReference type="InterPro" id="IPR036920">
    <property type="entry name" value="Ribosomal_uL16_sf"/>
</dbReference>
<evidence type="ECO:0000256" key="2">
    <source>
        <dbReference type="ARBA" id="ARBA00022980"/>
    </source>
</evidence>
<name>A0A553PBQ0_TIGCA</name>
<accession>A0A553PBQ0</accession>
<evidence type="ECO:0000313" key="7">
    <source>
        <dbReference type="Proteomes" id="UP000318571"/>
    </source>
</evidence>
<dbReference type="AlphaFoldDB" id="A0A553PBQ0"/>
<dbReference type="GO" id="GO:0005762">
    <property type="term" value="C:mitochondrial large ribosomal subunit"/>
    <property type="evidence" value="ECO:0007669"/>
    <property type="project" value="TreeGrafter"/>
</dbReference>
<comment type="caution">
    <text evidence="6">The sequence shown here is derived from an EMBL/GenBank/DDBJ whole genome shotgun (WGS) entry which is preliminary data.</text>
</comment>
<reference evidence="6 7" key="1">
    <citation type="journal article" date="2018" name="Nat. Ecol. Evol.">
        <title>Genomic signatures of mitonuclear coevolution across populations of Tigriopus californicus.</title>
        <authorList>
            <person name="Barreto F.S."/>
            <person name="Watson E.T."/>
            <person name="Lima T.G."/>
            <person name="Willett C.S."/>
            <person name="Edmands S."/>
            <person name="Li W."/>
            <person name="Burton R.S."/>
        </authorList>
    </citation>
    <scope>NUCLEOTIDE SEQUENCE [LARGE SCALE GENOMIC DNA]</scope>
    <source>
        <strain evidence="6 7">San Diego</strain>
    </source>
</reference>
<dbReference type="InterPro" id="IPR047873">
    <property type="entry name" value="Ribosomal_uL16"/>
</dbReference>
<evidence type="ECO:0000256" key="5">
    <source>
        <dbReference type="ARBA" id="ARBA00035440"/>
    </source>
</evidence>
<organism evidence="6 7">
    <name type="scientific">Tigriopus californicus</name>
    <name type="common">Marine copepod</name>
    <dbReference type="NCBI Taxonomy" id="6832"/>
    <lineage>
        <taxon>Eukaryota</taxon>
        <taxon>Metazoa</taxon>
        <taxon>Ecdysozoa</taxon>
        <taxon>Arthropoda</taxon>
        <taxon>Crustacea</taxon>
        <taxon>Multicrustacea</taxon>
        <taxon>Hexanauplia</taxon>
        <taxon>Copepoda</taxon>
        <taxon>Harpacticoida</taxon>
        <taxon>Harpacticidae</taxon>
        <taxon>Tigriopus</taxon>
    </lineage>
</organism>
<evidence type="ECO:0000256" key="1">
    <source>
        <dbReference type="ARBA" id="ARBA00008931"/>
    </source>
</evidence>
<dbReference type="GO" id="GO:0032543">
    <property type="term" value="P:mitochondrial translation"/>
    <property type="evidence" value="ECO:0007669"/>
    <property type="project" value="TreeGrafter"/>
</dbReference>
<dbReference type="PANTHER" id="PTHR12220">
    <property type="entry name" value="50S/60S RIBOSOMAL PROTEIN L16"/>
    <property type="match status" value="1"/>
</dbReference>
<dbReference type="Pfam" id="PF00252">
    <property type="entry name" value="Ribosomal_L16"/>
    <property type="match status" value="1"/>
</dbReference>
<keyword evidence="7" id="KW-1185">Reference proteome</keyword>
<keyword evidence="3" id="KW-0687">Ribonucleoprotein</keyword>
<dbReference type="PANTHER" id="PTHR12220:SF13">
    <property type="entry name" value="LARGE RIBOSOMAL SUBUNIT PROTEIN UL16M"/>
    <property type="match status" value="1"/>
</dbReference>
<evidence type="ECO:0000256" key="4">
    <source>
        <dbReference type="ARBA" id="ARBA00035302"/>
    </source>
</evidence>
<dbReference type="EMBL" id="VCGU01000005">
    <property type="protein sequence ID" value="TRY75100.1"/>
    <property type="molecule type" value="Genomic_DNA"/>
</dbReference>